<keyword evidence="4 8" id="KW-0378">Hydrolase</keyword>
<reference evidence="9" key="1">
    <citation type="journal article" date="2019" name="Int. J. Syst. Evol. Microbiol.">
        <title>The Global Catalogue of Microorganisms (GCM) 10K type strain sequencing project: providing services to taxonomists for standard genome sequencing and annotation.</title>
        <authorList>
            <consortium name="The Broad Institute Genomics Platform"/>
            <consortium name="The Broad Institute Genome Sequencing Center for Infectious Disease"/>
            <person name="Wu L."/>
            <person name="Ma J."/>
        </authorList>
    </citation>
    <scope>NUCLEOTIDE SEQUENCE [LARGE SCALE GENOMIC DNA]</scope>
    <source>
        <strain evidence="9">KCTC 23707</strain>
    </source>
</reference>
<comment type="caution">
    <text evidence="8">The sequence shown here is derived from an EMBL/GenBank/DDBJ whole genome shotgun (WGS) entry which is preliminary data.</text>
</comment>
<dbReference type="PANTHER" id="PTHR22726">
    <property type="entry name" value="METALLOENDOPEPTIDASE OMA1"/>
    <property type="match status" value="1"/>
</dbReference>
<keyword evidence="5" id="KW-0862">Zinc</keyword>
<dbReference type="InterPro" id="IPR051156">
    <property type="entry name" value="Mito/Outer_Membr_Metalloprot"/>
</dbReference>
<dbReference type="Pfam" id="PF13432">
    <property type="entry name" value="TPR_16"/>
    <property type="match status" value="1"/>
</dbReference>
<evidence type="ECO:0000256" key="2">
    <source>
        <dbReference type="ARBA" id="ARBA00022670"/>
    </source>
</evidence>
<dbReference type="PANTHER" id="PTHR22726:SF1">
    <property type="entry name" value="METALLOENDOPEPTIDASE OMA1, MITOCHONDRIAL"/>
    <property type="match status" value="1"/>
</dbReference>
<dbReference type="Proteomes" id="UP001597373">
    <property type="component" value="Unassembled WGS sequence"/>
</dbReference>
<evidence type="ECO:0000256" key="6">
    <source>
        <dbReference type="ARBA" id="ARBA00023049"/>
    </source>
</evidence>
<evidence type="ECO:0000256" key="5">
    <source>
        <dbReference type="ARBA" id="ARBA00022833"/>
    </source>
</evidence>
<dbReference type="EC" id="3.4.24.-" evidence="8"/>
<evidence type="ECO:0000313" key="9">
    <source>
        <dbReference type="Proteomes" id="UP001597373"/>
    </source>
</evidence>
<dbReference type="EMBL" id="JBHUIR010000017">
    <property type="protein sequence ID" value="MFD2258973.1"/>
    <property type="molecule type" value="Genomic_DNA"/>
</dbReference>
<dbReference type="InterPro" id="IPR011990">
    <property type="entry name" value="TPR-like_helical_dom_sf"/>
</dbReference>
<evidence type="ECO:0000259" key="7">
    <source>
        <dbReference type="Pfam" id="PF01435"/>
    </source>
</evidence>
<dbReference type="CDD" id="cd07324">
    <property type="entry name" value="M48C_Oma1-like"/>
    <property type="match status" value="1"/>
</dbReference>
<organism evidence="8 9">
    <name type="scientific">Chelativorans composti</name>
    <dbReference type="NCBI Taxonomy" id="768533"/>
    <lineage>
        <taxon>Bacteria</taxon>
        <taxon>Pseudomonadati</taxon>
        <taxon>Pseudomonadota</taxon>
        <taxon>Alphaproteobacteria</taxon>
        <taxon>Hyphomicrobiales</taxon>
        <taxon>Phyllobacteriaceae</taxon>
        <taxon>Chelativorans</taxon>
    </lineage>
</organism>
<accession>A0ABW5DCW8</accession>
<comment type="cofactor">
    <cofactor evidence="1">
        <name>Zn(2+)</name>
        <dbReference type="ChEBI" id="CHEBI:29105"/>
    </cofactor>
</comment>
<dbReference type="SUPFAM" id="SSF48452">
    <property type="entry name" value="TPR-like"/>
    <property type="match status" value="1"/>
</dbReference>
<sequence length="460" mass="50032">MSLQSFARSRFSRLLVTFLTVLALVGATPARAQRVNIVRDAEIEALVAEYVRPILQAAGLSRSGIEVVLVNDNSFNAFVAGRRIFVHSGALLQAETPNEIIGVLAHEVAHLAGGHQHRLRQQLESAQTMAVVSMLLGIGAGVAGAAVGAEGLGQAGPGLALGGAEIARRNLLAYQRTEEITADRAAIDYLNKTKQSGHGMLKTFDRMSRDMALAGVRVDPYQLSHPVPRERIANLEELVRKSPYFDRQDPPQLQLRHDLMRAKLAAYTAGPAAAARIFRDRSGLPIQYADAISTYLRGNPRDALAKIDRLIAAQPRNPYFREMRGEILMKANRPAEAAKSFAEAVKMAGNSVGVGLIQVAHGQALLATGDPQQIRRAVTELKAGLGREPEYVNGYRFLAQAYGRLGDVGAAELATAEERFHAGAYQDAKSFALRAQAKLKRGSPDWIRAQDIINFKPQRR</sequence>
<dbReference type="GO" id="GO:0008237">
    <property type="term" value="F:metallopeptidase activity"/>
    <property type="evidence" value="ECO:0007669"/>
    <property type="project" value="UniProtKB-KW"/>
</dbReference>
<keyword evidence="6 8" id="KW-0482">Metalloprotease</keyword>
<evidence type="ECO:0000256" key="3">
    <source>
        <dbReference type="ARBA" id="ARBA00022723"/>
    </source>
</evidence>
<name>A0ABW5DCW8_9HYPH</name>
<gene>
    <name evidence="8" type="ORF">ACFSMZ_04255</name>
</gene>
<evidence type="ECO:0000256" key="1">
    <source>
        <dbReference type="ARBA" id="ARBA00001947"/>
    </source>
</evidence>
<dbReference type="Gene3D" id="1.25.40.10">
    <property type="entry name" value="Tetratricopeptide repeat domain"/>
    <property type="match status" value="1"/>
</dbReference>
<dbReference type="InterPro" id="IPR001915">
    <property type="entry name" value="Peptidase_M48"/>
</dbReference>
<dbReference type="Gene3D" id="3.30.2010.10">
    <property type="entry name" value="Metalloproteases ('zincins'), catalytic domain"/>
    <property type="match status" value="1"/>
</dbReference>
<keyword evidence="2" id="KW-0645">Protease</keyword>
<feature type="domain" description="Peptidase M48" evidence="7">
    <location>
        <begin position="47"/>
        <end position="238"/>
    </location>
</feature>
<protein>
    <submittedName>
        <fullName evidence="8">M48 family metalloprotease</fullName>
        <ecNumber evidence="8">3.4.24.-</ecNumber>
    </submittedName>
</protein>
<keyword evidence="9" id="KW-1185">Reference proteome</keyword>
<keyword evidence="3" id="KW-0479">Metal-binding</keyword>
<evidence type="ECO:0000313" key="8">
    <source>
        <dbReference type="EMBL" id="MFD2258973.1"/>
    </source>
</evidence>
<dbReference type="Pfam" id="PF01435">
    <property type="entry name" value="Peptidase_M48"/>
    <property type="match status" value="1"/>
</dbReference>
<proteinExistence type="predicted"/>
<dbReference type="RefSeq" id="WP_345100273.1">
    <property type="nucleotide sequence ID" value="NZ_BAABGS010000074.1"/>
</dbReference>
<evidence type="ECO:0000256" key="4">
    <source>
        <dbReference type="ARBA" id="ARBA00022801"/>
    </source>
</evidence>